<gene>
    <name evidence="6" type="ORF">A4U43_C04F12370</name>
</gene>
<dbReference type="AlphaFoldDB" id="A0A5P1F096"/>
<dbReference type="Pfam" id="PF04570">
    <property type="entry name" value="zf-FLZ"/>
    <property type="match status" value="1"/>
</dbReference>
<keyword evidence="2" id="KW-0479">Metal-binding</keyword>
<dbReference type="Gramene" id="ONK71786">
    <property type="protein sequence ID" value="ONK71786"/>
    <property type="gene ID" value="A4U43_C04F12370"/>
</dbReference>
<feature type="region of interest" description="Disordered" evidence="4">
    <location>
        <begin position="1"/>
        <end position="21"/>
    </location>
</feature>
<dbReference type="Proteomes" id="UP000243459">
    <property type="component" value="Chromosome 4"/>
</dbReference>
<evidence type="ECO:0000256" key="3">
    <source>
        <dbReference type="PROSITE-ProRule" id="PRU01131"/>
    </source>
</evidence>
<dbReference type="PROSITE" id="PS51795">
    <property type="entry name" value="ZF_FLZ"/>
    <property type="match status" value="1"/>
</dbReference>
<evidence type="ECO:0000313" key="6">
    <source>
        <dbReference type="EMBL" id="ONK71786.1"/>
    </source>
</evidence>
<dbReference type="PANTHER" id="PTHR46057">
    <property type="entry name" value="FCS-LIKE ZINC FINGER 1-RELATED"/>
    <property type="match status" value="1"/>
</dbReference>
<feature type="domain" description="FLZ-type" evidence="5">
    <location>
        <begin position="23"/>
        <end position="66"/>
    </location>
</feature>
<evidence type="ECO:0000256" key="4">
    <source>
        <dbReference type="SAM" id="MobiDB-lite"/>
    </source>
</evidence>
<feature type="zinc finger region" description="FLZ-type" evidence="3">
    <location>
        <begin position="23"/>
        <end position="66"/>
    </location>
</feature>
<sequence>MVGPGPLPRFSSLPDDGGDGPHHFLDSCHLCKLPLGAAAKSQTAGDTPFCSEECRQEQIEMDEASERRSVMAQKQKAKNPKSPSKSEKIEVRVSGTVVAG</sequence>
<reference evidence="7" key="1">
    <citation type="journal article" date="2017" name="Nat. Commun.">
        <title>The asparagus genome sheds light on the origin and evolution of a young Y chromosome.</title>
        <authorList>
            <person name="Harkess A."/>
            <person name="Zhou J."/>
            <person name="Xu C."/>
            <person name="Bowers J.E."/>
            <person name="Van der Hulst R."/>
            <person name="Ayyampalayam S."/>
            <person name="Mercati F."/>
            <person name="Riccardi P."/>
            <person name="McKain M.R."/>
            <person name="Kakrana A."/>
            <person name="Tang H."/>
            <person name="Ray J."/>
            <person name="Groenendijk J."/>
            <person name="Arikit S."/>
            <person name="Mathioni S.M."/>
            <person name="Nakano M."/>
            <person name="Shan H."/>
            <person name="Telgmann-Rauber A."/>
            <person name="Kanno A."/>
            <person name="Yue Z."/>
            <person name="Chen H."/>
            <person name="Li W."/>
            <person name="Chen Y."/>
            <person name="Xu X."/>
            <person name="Zhang Y."/>
            <person name="Luo S."/>
            <person name="Chen H."/>
            <person name="Gao J."/>
            <person name="Mao Z."/>
            <person name="Pires J.C."/>
            <person name="Luo M."/>
            <person name="Kudrna D."/>
            <person name="Wing R.A."/>
            <person name="Meyers B.C."/>
            <person name="Yi K."/>
            <person name="Kong H."/>
            <person name="Lavrijsen P."/>
            <person name="Sunseri F."/>
            <person name="Falavigna A."/>
            <person name="Ye Y."/>
            <person name="Leebens-Mack J.H."/>
            <person name="Chen G."/>
        </authorList>
    </citation>
    <scope>NUCLEOTIDE SEQUENCE [LARGE SCALE GENOMIC DNA]</scope>
    <source>
        <strain evidence="7">cv. DH0086</strain>
    </source>
</reference>
<proteinExistence type="inferred from homology"/>
<protein>
    <recommendedName>
        <fullName evidence="5">FLZ-type domain-containing protein</fullName>
    </recommendedName>
</protein>
<accession>A0A5P1F096</accession>
<dbReference type="PANTHER" id="PTHR46057:SF9">
    <property type="entry name" value="FCS-LIKE ZINC FINGER 1"/>
    <property type="match status" value="1"/>
</dbReference>
<dbReference type="GO" id="GO:0046872">
    <property type="term" value="F:metal ion binding"/>
    <property type="evidence" value="ECO:0007669"/>
    <property type="project" value="UniProtKB-KW"/>
</dbReference>
<organism evidence="6 7">
    <name type="scientific">Asparagus officinalis</name>
    <name type="common">Garden asparagus</name>
    <dbReference type="NCBI Taxonomy" id="4686"/>
    <lineage>
        <taxon>Eukaryota</taxon>
        <taxon>Viridiplantae</taxon>
        <taxon>Streptophyta</taxon>
        <taxon>Embryophyta</taxon>
        <taxon>Tracheophyta</taxon>
        <taxon>Spermatophyta</taxon>
        <taxon>Magnoliopsida</taxon>
        <taxon>Liliopsida</taxon>
        <taxon>Asparagales</taxon>
        <taxon>Asparagaceae</taxon>
        <taxon>Asparagoideae</taxon>
        <taxon>Asparagus</taxon>
    </lineage>
</organism>
<dbReference type="OMA" id="PTHEEDK"/>
<evidence type="ECO:0000313" key="7">
    <source>
        <dbReference type="Proteomes" id="UP000243459"/>
    </source>
</evidence>
<keyword evidence="7" id="KW-1185">Reference proteome</keyword>
<evidence type="ECO:0000256" key="2">
    <source>
        <dbReference type="ARBA" id="ARBA00022723"/>
    </source>
</evidence>
<feature type="region of interest" description="Disordered" evidence="4">
    <location>
        <begin position="61"/>
        <end position="100"/>
    </location>
</feature>
<evidence type="ECO:0000259" key="5">
    <source>
        <dbReference type="PROSITE" id="PS51795"/>
    </source>
</evidence>
<dbReference type="InterPro" id="IPR044533">
    <property type="entry name" value="FLZ1/2/3"/>
</dbReference>
<dbReference type="EMBL" id="CM007384">
    <property type="protein sequence ID" value="ONK71786.1"/>
    <property type="molecule type" value="Genomic_DNA"/>
</dbReference>
<dbReference type="InterPro" id="IPR007650">
    <property type="entry name" value="Zf-FLZ_dom"/>
</dbReference>
<comment type="similarity">
    <text evidence="1">Belongs to the FLZ family.</text>
</comment>
<name>A0A5P1F096_ASPOF</name>
<evidence type="ECO:0000256" key="1">
    <source>
        <dbReference type="ARBA" id="ARBA00009374"/>
    </source>
</evidence>